<dbReference type="CDD" id="cd16936">
    <property type="entry name" value="HATPase_RsbW-like"/>
    <property type="match status" value="1"/>
</dbReference>
<evidence type="ECO:0000313" key="5">
    <source>
        <dbReference type="Proteomes" id="UP000523007"/>
    </source>
</evidence>
<dbReference type="InterPro" id="IPR047718">
    <property type="entry name" value="RsbA-like_anti_sig"/>
</dbReference>
<gene>
    <name evidence="4" type="ORF">F4561_000285</name>
</gene>
<dbReference type="Proteomes" id="UP000523007">
    <property type="component" value="Unassembled WGS sequence"/>
</dbReference>
<feature type="domain" description="MEDS" evidence="3">
    <location>
        <begin position="17"/>
        <end position="159"/>
    </location>
</feature>
<dbReference type="InterPro" id="IPR003594">
    <property type="entry name" value="HATPase_dom"/>
</dbReference>
<dbReference type="Pfam" id="PF13581">
    <property type="entry name" value="HATPase_c_2"/>
    <property type="match status" value="1"/>
</dbReference>
<keyword evidence="1" id="KW-0808">Transferase</keyword>
<dbReference type="NCBIfam" id="NF041045">
    <property type="entry name" value="RsbA_anti_sig"/>
    <property type="match status" value="1"/>
</dbReference>
<dbReference type="Gene3D" id="3.30.565.10">
    <property type="entry name" value="Histidine kinase-like ATPase, C-terminal domain"/>
    <property type="match status" value="1"/>
</dbReference>
<dbReference type="GO" id="GO:0004674">
    <property type="term" value="F:protein serine/threonine kinase activity"/>
    <property type="evidence" value="ECO:0007669"/>
    <property type="project" value="UniProtKB-KW"/>
</dbReference>
<reference evidence="4 5" key="1">
    <citation type="submission" date="2020-08" db="EMBL/GenBank/DDBJ databases">
        <title>Sequencing the genomes of 1000 actinobacteria strains.</title>
        <authorList>
            <person name="Klenk H.-P."/>
        </authorList>
    </citation>
    <scope>NUCLEOTIDE SEQUENCE [LARGE SCALE GENOMIC DNA]</scope>
    <source>
        <strain evidence="4 5">DSM 102030</strain>
    </source>
</reference>
<name>A0A7W7RCR4_9ACTN</name>
<dbReference type="PANTHER" id="PTHR35526">
    <property type="entry name" value="ANTI-SIGMA-F FACTOR RSBW-RELATED"/>
    <property type="match status" value="1"/>
</dbReference>
<dbReference type="AlphaFoldDB" id="A0A7W7RCR4"/>
<evidence type="ECO:0000259" key="2">
    <source>
        <dbReference type="Pfam" id="PF13581"/>
    </source>
</evidence>
<protein>
    <submittedName>
        <fullName evidence="4">Anti-sigma regulatory factor (Ser/Thr protein kinase)</fullName>
    </submittedName>
</protein>
<dbReference type="InterPro" id="IPR036890">
    <property type="entry name" value="HATPase_C_sf"/>
</dbReference>
<organism evidence="4 5">
    <name type="scientific">Lipingzhangella halophila</name>
    <dbReference type="NCBI Taxonomy" id="1783352"/>
    <lineage>
        <taxon>Bacteria</taxon>
        <taxon>Bacillati</taxon>
        <taxon>Actinomycetota</taxon>
        <taxon>Actinomycetes</taxon>
        <taxon>Streptosporangiales</taxon>
        <taxon>Nocardiopsidaceae</taxon>
        <taxon>Lipingzhangella</taxon>
    </lineage>
</organism>
<feature type="domain" description="Histidine kinase/HSP90-like ATPase" evidence="2">
    <location>
        <begin position="204"/>
        <end position="313"/>
    </location>
</feature>
<keyword evidence="1" id="KW-0418">Kinase</keyword>
<proteinExistence type="predicted"/>
<evidence type="ECO:0000259" key="3">
    <source>
        <dbReference type="Pfam" id="PF14417"/>
    </source>
</evidence>
<sequence>MTSCAKPDDTGSEGFEHYGVFFDSPHELRELVVPRVRAALTDGGHVTVAVRPLHEETIRSALGGQSAELDFTSRADLYDAPGRTLAALHRLALAHPTRRVTVVAEPVLPTDAPVGLREWHRLDSVLDSALAGSRMSLLCLHDSRHLPARARGIARSTHPLLVAPNGVRTSPDYLDPATFSAPDVARTLPAPTGTVRTLDVHPDLPVLRDEVTALADTTGIPEERAGDLVLAVNELAANVLEHGAGKGTISLWRSAGWIVCDVFDERGSLTDPLSGYRPTDPRDTRGYGLWISRQMCDFMEISGGNHGSLIRMHFRPD</sequence>
<keyword evidence="1" id="KW-0723">Serine/threonine-protein kinase</keyword>
<keyword evidence="5" id="KW-1185">Reference proteome</keyword>
<dbReference type="InterPro" id="IPR050267">
    <property type="entry name" value="Anti-sigma-factor_SerPK"/>
</dbReference>
<dbReference type="RefSeq" id="WP_184573964.1">
    <property type="nucleotide sequence ID" value="NZ_JACHJT010000001.1"/>
</dbReference>
<dbReference type="Pfam" id="PF14417">
    <property type="entry name" value="MEDS"/>
    <property type="match status" value="1"/>
</dbReference>
<dbReference type="EMBL" id="JACHJT010000001">
    <property type="protein sequence ID" value="MBB4929465.1"/>
    <property type="molecule type" value="Genomic_DNA"/>
</dbReference>
<accession>A0A7W7RCR4</accession>
<dbReference type="PANTHER" id="PTHR35526:SF3">
    <property type="entry name" value="ANTI-SIGMA-F FACTOR RSBW"/>
    <property type="match status" value="1"/>
</dbReference>
<comment type="caution">
    <text evidence="4">The sequence shown here is derived from an EMBL/GenBank/DDBJ whole genome shotgun (WGS) entry which is preliminary data.</text>
</comment>
<evidence type="ECO:0000313" key="4">
    <source>
        <dbReference type="EMBL" id="MBB4929465.1"/>
    </source>
</evidence>
<evidence type="ECO:0000256" key="1">
    <source>
        <dbReference type="ARBA" id="ARBA00022527"/>
    </source>
</evidence>
<dbReference type="InterPro" id="IPR025847">
    <property type="entry name" value="MEDS_domain"/>
</dbReference>
<dbReference type="SUPFAM" id="SSF55874">
    <property type="entry name" value="ATPase domain of HSP90 chaperone/DNA topoisomerase II/histidine kinase"/>
    <property type="match status" value="1"/>
</dbReference>